<evidence type="ECO:0000256" key="6">
    <source>
        <dbReference type="ARBA" id="ARBA00022723"/>
    </source>
</evidence>
<keyword evidence="8" id="KW-0408">Iron</keyword>
<evidence type="ECO:0000256" key="7">
    <source>
        <dbReference type="ARBA" id="ARBA00023002"/>
    </source>
</evidence>
<dbReference type="GO" id="GO:0046872">
    <property type="term" value="F:metal ion binding"/>
    <property type="evidence" value="ECO:0007669"/>
    <property type="project" value="UniProtKB-KW"/>
</dbReference>
<sequence length="608" mass="67828">MLFSHYSIGNKIFKNRLIMLPTVTNYANPDGSITQKNLDYYSLRKNLSAIIVEAAYTHTLGKSFTHQIGIDSNDKIEGLTQLSYVIHNNNTYAGVQLAMNIKSKTINNLTQTEIEYIKNSFIEAAVRAKEANFDIIEVHCAHGWLLGQFLSSYFNYRSDLFGGHLQNRMRLPLEIIKTIRDILKDQILSVRINAVDFIENGTEMDESIVFSNRLKEIGVDLINVSAGIGAKTFIHVSPGSYPNGFLLDYAHKIKISTNLPTVAANRLNDFDLASAAIEQSKADFIGLARALIADPNIITKWQNTQFEAVVPCISCNQACIANIQAQKQMSCLMNPKPYETNTFERPFMYRRKIMIIGAGPAGLALAVFARQKGLDCVIFEKQAKIGGQINLAIKPPHKQEFKKMLNYFEYKIKNLKIPLFTNVEVNIDLIKSEKPDVVAFALGSNPYIPDFALGNEFVTTADEALEFGLPFDARSVCVLGGGLSGLETANFLAHKGLSVSVFELEDSLLKNTMDVVKIPIIESMYSNIKFFLSHKLINIKNNTAYFQTNNGPSEHSFDYIVLSLGRKPNRELINQINFCIDTIDIGDCKNPQDAQAAISDAYNAAQIL</sequence>
<comment type="caution">
    <text evidence="12">The sequence shown here is derived from an EMBL/GenBank/DDBJ whole genome shotgun (WGS) entry which is preliminary data.</text>
</comment>
<reference evidence="12 13" key="1">
    <citation type="journal article" date="2017" name="Front. Microbiol.">
        <title>Genome Sequence of Desulfurella amilsii Strain TR1 and Comparative Genomics of Desulfurellaceae Family.</title>
        <authorList>
            <person name="Florentino A.P."/>
            <person name="Stams A.J."/>
            <person name="Sanchez-Andrea I."/>
        </authorList>
    </citation>
    <scope>NUCLEOTIDE SEQUENCE [LARGE SCALE GENOMIC DNA]</scope>
    <source>
        <strain evidence="12 13">TR1</strain>
    </source>
</reference>
<protein>
    <submittedName>
        <fullName evidence="12">2,4-dienoyl-CoA reductase [NADPH]</fullName>
        <ecNumber evidence="12">1.3.1.34</ecNumber>
    </submittedName>
</protein>
<dbReference type="GO" id="GO:0008670">
    <property type="term" value="F:2,4-dienoyl-CoA reductase (NADPH) activity"/>
    <property type="evidence" value="ECO:0007669"/>
    <property type="project" value="UniProtKB-EC"/>
</dbReference>
<dbReference type="AlphaFoldDB" id="A0A1X4XY22"/>
<comment type="cofactor">
    <cofactor evidence="2">
        <name>[4Fe-4S] cluster</name>
        <dbReference type="ChEBI" id="CHEBI:49883"/>
    </cofactor>
</comment>
<dbReference type="GO" id="GO:0051536">
    <property type="term" value="F:iron-sulfur cluster binding"/>
    <property type="evidence" value="ECO:0007669"/>
    <property type="project" value="UniProtKB-KW"/>
</dbReference>
<evidence type="ECO:0000256" key="1">
    <source>
        <dbReference type="ARBA" id="ARBA00001917"/>
    </source>
</evidence>
<dbReference type="InterPro" id="IPR023753">
    <property type="entry name" value="FAD/NAD-binding_dom"/>
</dbReference>
<keyword evidence="5" id="KW-0288">FMN</keyword>
<dbReference type="EMBL" id="MDSU01000018">
    <property type="protein sequence ID" value="OSS42442.1"/>
    <property type="molecule type" value="Genomic_DNA"/>
</dbReference>
<dbReference type="InterPro" id="IPR036188">
    <property type="entry name" value="FAD/NAD-bd_sf"/>
</dbReference>
<evidence type="ECO:0000256" key="2">
    <source>
        <dbReference type="ARBA" id="ARBA00001966"/>
    </source>
</evidence>
<dbReference type="Gene3D" id="3.20.20.70">
    <property type="entry name" value="Aldolase class I"/>
    <property type="match status" value="1"/>
</dbReference>
<evidence type="ECO:0000256" key="9">
    <source>
        <dbReference type="ARBA" id="ARBA00023014"/>
    </source>
</evidence>
<dbReference type="STRING" id="1562698.DESAMIL20_1995"/>
<evidence type="ECO:0000256" key="4">
    <source>
        <dbReference type="ARBA" id="ARBA00022630"/>
    </source>
</evidence>
<evidence type="ECO:0000259" key="10">
    <source>
        <dbReference type="Pfam" id="PF00724"/>
    </source>
</evidence>
<feature type="domain" description="NADH:flavin oxidoreductase/NADH oxidase N-terminal" evidence="10">
    <location>
        <begin position="2"/>
        <end position="98"/>
    </location>
</feature>
<accession>A0A1X4XY22</accession>
<dbReference type="InterPro" id="IPR001155">
    <property type="entry name" value="OxRdtase_FMN_N"/>
</dbReference>
<evidence type="ECO:0000313" key="13">
    <source>
        <dbReference type="Proteomes" id="UP000194141"/>
    </source>
</evidence>
<dbReference type="Proteomes" id="UP000194141">
    <property type="component" value="Unassembled WGS sequence"/>
</dbReference>
<dbReference type="Gene3D" id="3.40.50.720">
    <property type="entry name" value="NAD(P)-binding Rossmann-like Domain"/>
    <property type="match status" value="1"/>
</dbReference>
<feature type="domain" description="NADH:flavin oxidoreductase/NADH oxidase N-terminal" evidence="10">
    <location>
        <begin position="107"/>
        <end position="302"/>
    </location>
</feature>
<comment type="similarity">
    <text evidence="3">In the N-terminal section; belongs to the NADH:flavin oxidoreductase/NADH oxidase family.</text>
</comment>
<evidence type="ECO:0000313" key="12">
    <source>
        <dbReference type="EMBL" id="OSS42442.1"/>
    </source>
</evidence>
<dbReference type="PRINTS" id="PR00469">
    <property type="entry name" value="PNDRDTASEII"/>
</dbReference>
<dbReference type="Gene3D" id="3.50.50.60">
    <property type="entry name" value="FAD/NAD(P)-binding domain"/>
    <property type="match status" value="1"/>
</dbReference>
<keyword evidence="13" id="KW-1185">Reference proteome</keyword>
<dbReference type="SUPFAM" id="SSF51395">
    <property type="entry name" value="FMN-linked oxidoreductases"/>
    <property type="match status" value="1"/>
</dbReference>
<dbReference type="PANTHER" id="PTHR42917">
    <property type="entry name" value="2,4-DIENOYL-COA REDUCTASE"/>
    <property type="match status" value="1"/>
</dbReference>
<evidence type="ECO:0000259" key="11">
    <source>
        <dbReference type="Pfam" id="PF07992"/>
    </source>
</evidence>
<keyword evidence="7 12" id="KW-0560">Oxidoreductase</keyword>
<gene>
    <name evidence="12" type="ORF">DESAMIL20_1995</name>
</gene>
<dbReference type="SUPFAM" id="SSF51905">
    <property type="entry name" value="FAD/NAD(P)-binding domain"/>
    <property type="match status" value="1"/>
</dbReference>
<dbReference type="Pfam" id="PF07992">
    <property type="entry name" value="Pyr_redox_2"/>
    <property type="match status" value="1"/>
</dbReference>
<organism evidence="12 13">
    <name type="scientific">Desulfurella amilsii</name>
    <dbReference type="NCBI Taxonomy" id="1562698"/>
    <lineage>
        <taxon>Bacteria</taxon>
        <taxon>Pseudomonadati</taxon>
        <taxon>Campylobacterota</taxon>
        <taxon>Desulfurellia</taxon>
        <taxon>Desulfurellales</taxon>
        <taxon>Desulfurellaceae</taxon>
        <taxon>Desulfurella</taxon>
    </lineage>
</organism>
<evidence type="ECO:0000256" key="5">
    <source>
        <dbReference type="ARBA" id="ARBA00022643"/>
    </source>
</evidence>
<dbReference type="CDD" id="cd02803">
    <property type="entry name" value="OYE_like_FMN_family"/>
    <property type="match status" value="1"/>
</dbReference>
<feature type="domain" description="FAD/NAD(P)-binding" evidence="11">
    <location>
        <begin position="352"/>
        <end position="578"/>
    </location>
</feature>
<keyword evidence="6" id="KW-0479">Metal-binding</keyword>
<keyword evidence="4" id="KW-0285">Flavoprotein</keyword>
<dbReference type="Pfam" id="PF00724">
    <property type="entry name" value="Oxidored_FMN"/>
    <property type="match status" value="2"/>
</dbReference>
<comment type="cofactor">
    <cofactor evidence="1">
        <name>FMN</name>
        <dbReference type="ChEBI" id="CHEBI:58210"/>
    </cofactor>
</comment>
<dbReference type="InterPro" id="IPR051793">
    <property type="entry name" value="NADH:flavin_oxidoreductase"/>
</dbReference>
<name>A0A1X4XY22_9BACT</name>
<dbReference type="EC" id="1.3.1.34" evidence="12"/>
<evidence type="ECO:0000256" key="3">
    <source>
        <dbReference type="ARBA" id="ARBA00011048"/>
    </source>
</evidence>
<dbReference type="GO" id="GO:0010181">
    <property type="term" value="F:FMN binding"/>
    <property type="evidence" value="ECO:0007669"/>
    <property type="project" value="InterPro"/>
</dbReference>
<dbReference type="PRINTS" id="PR00368">
    <property type="entry name" value="FADPNR"/>
</dbReference>
<evidence type="ECO:0000256" key="8">
    <source>
        <dbReference type="ARBA" id="ARBA00023004"/>
    </source>
</evidence>
<proteinExistence type="inferred from homology"/>
<dbReference type="InterPro" id="IPR013785">
    <property type="entry name" value="Aldolase_TIM"/>
</dbReference>
<keyword evidence="9" id="KW-0411">Iron-sulfur</keyword>
<dbReference type="PANTHER" id="PTHR42917:SF2">
    <property type="entry name" value="2,4-DIENOYL-COA REDUCTASE [(2E)-ENOYL-COA-PRODUCING]"/>
    <property type="match status" value="1"/>
</dbReference>